<dbReference type="HOGENOM" id="CLU_1970170_0_0_1"/>
<dbReference type="InParanoid" id="A0A067MKL2"/>
<dbReference type="EMBL" id="KL198028">
    <property type="protein sequence ID" value="KDQ16298.1"/>
    <property type="molecule type" value="Genomic_DNA"/>
</dbReference>
<gene>
    <name evidence="1" type="ORF">BOTBODRAFT_43564</name>
</gene>
<dbReference type="OrthoDB" id="190201at2759"/>
<evidence type="ECO:0008006" key="3">
    <source>
        <dbReference type="Google" id="ProtNLM"/>
    </source>
</evidence>
<sequence>MSGSLQSDRTFRDAHDYLIPIVNLIKSLYTVIFYNQIGNTHSTHLSKKPLLFWNIDLFIDKLVNTLDRAAQRGEWDIIDQLHHIWAPPLVINRQDGLAQDFFWKIPKAKWVTFENSSHALMLEERGR</sequence>
<dbReference type="SUPFAM" id="SSF53474">
    <property type="entry name" value="alpha/beta-Hydrolases"/>
    <property type="match status" value="1"/>
</dbReference>
<dbReference type="InterPro" id="IPR029058">
    <property type="entry name" value="AB_hydrolase_fold"/>
</dbReference>
<evidence type="ECO:0000313" key="2">
    <source>
        <dbReference type="Proteomes" id="UP000027195"/>
    </source>
</evidence>
<organism evidence="1 2">
    <name type="scientific">Botryobasidium botryosum (strain FD-172 SS1)</name>
    <dbReference type="NCBI Taxonomy" id="930990"/>
    <lineage>
        <taxon>Eukaryota</taxon>
        <taxon>Fungi</taxon>
        <taxon>Dikarya</taxon>
        <taxon>Basidiomycota</taxon>
        <taxon>Agaricomycotina</taxon>
        <taxon>Agaricomycetes</taxon>
        <taxon>Cantharellales</taxon>
        <taxon>Botryobasidiaceae</taxon>
        <taxon>Botryobasidium</taxon>
    </lineage>
</organism>
<dbReference type="AlphaFoldDB" id="A0A067MKL2"/>
<dbReference type="STRING" id="930990.A0A067MKL2"/>
<evidence type="ECO:0000313" key="1">
    <source>
        <dbReference type="EMBL" id="KDQ16298.1"/>
    </source>
</evidence>
<accession>A0A067MKL2</accession>
<name>A0A067MKL2_BOTB1</name>
<protein>
    <recommendedName>
        <fullName evidence="3">AB hydrolase-1 domain-containing protein</fullName>
    </recommendedName>
</protein>
<reference evidence="2" key="1">
    <citation type="journal article" date="2014" name="Proc. Natl. Acad. Sci. U.S.A.">
        <title>Extensive sampling of basidiomycete genomes demonstrates inadequacy of the white-rot/brown-rot paradigm for wood decay fungi.</title>
        <authorList>
            <person name="Riley R."/>
            <person name="Salamov A.A."/>
            <person name="Brown D.W."/>
            <person name="Nagy L.G."/>
            <person name="Floudas D."/>
            <person name="Held B.W."/>
            <person name="Levasseur A."/>
            <person name="Lombard V."/>
            <person name="Morin E."/>
            <person name="Otillar R."/>
            <person name="Lindquist E.A."/>
            <person name="Sun H."/>
            <person name="LaButti K.M."/>
            <person name="Schmutz J."/>
            <person name="Jabbour D."/>
            <person name="Luo H."/>
            <person name="Baker S.E."/>
            <person name="Pisabarro A.G."/>
            <person name="Walton J.D."/>
            <person name="Blanchette R.A."/>
            <person name="Henrissat B."/>
            <person name="Martin F."/>
            <person name="Cullen D."/>
            <person name="Hibbett D.S."/>
            <person name="Grigoriev I.V."/>
        </authorList>
    </citation>
    <scope>NUCLEOTIDE SEQUENCE [LARGE SCALE GENOMIC DNA]</scope>
    <source>
        <strain evidence="2">FD-172 SS1</strain>
    </source>
</reference>
<keyword evidence="2" id="KW-1185">Reference proteome</keyword>
<dbReference type="Proteomes" id="UP000027195">
    <property type="component" value="Unassembled WGS sequence"/>
</dbReference>
<proteinExistence type="predicted"/>